<dbReference type="InterPro" id="IPR006439">
    <property type="entry name" value="HAD-SF_hydro_IA"/>
</dbReference>
<proteinExistence type="predicted"/>
<dbReference type="SUPFAM" id="SSF56784">
    <property type="entry name" value="HAD-like"/>
    <property type="match status" value="1"/>
</dbReference>
<dbReference type="Pfam" id="PF13242">
    <property type="entry name" value="Hydrolase_like"/>
    <property type="match status" value="1"/>
</dbReference>
<name>A0A381S2C0_9ZZZZ</name>
<dbReference type="PANTHER" id="PTHR42891:SF1">
    <property type="entry name" value="D-GLYCERO-BETA-D-MANNO-HEPTOSE-1,7-BISPHOSPHATE 7-PHOSPHATASE"/>
    <property type="match status" value="1"/>
</dbReference>
<dbReference type="AlphaFoldDB" id="A0A381S2C0"/>
<dbReference type="InterPro" id="IPR004446">
    <property type="entry name" value="Heptose_bisP_phosphatase"/>
</dbReference>
<dbReference type="PANTHER" id="PTHR42891">
    <property type="entry name" value="D-GLYCERO-BETA-D-MANNO-HEPTOSE-1,7-BISPHOSPHATE 7-PHOSPHATASE"/>
    <property type="match status" value="1"/>
</dbReference>
<dbReference type="InterPro" id="IPR023214">
    <property type="entry name" value="HAD_sf"/>
</dbReference>
<evidence type="ECO:0008006" key="2">
    <source>
        <dbReference type="Google" id="ProtNLM"/>
    </source>
</evidence>
<dbReference type="GO" id="GO:0005975">
    <property type="term" value="P:carbohydrate metabolic process"/>
    <property type="evidence" value="ECO:0007669"/>
    <property type="project" value="InterPro"/>
</dbReference>
<accession>A0A381S2C0</accession>
<dbReference type="GO" id="GO:0016791">
    <property type="term" value="F:phosphatase activity"/>
    <property type="evidence" value="ECO:0007669"/>
    <property type="project" value="InterPro"/>
</dbReference>
<organism evidence="1">
    <name type="scientific">marine metagenome</name>
    <dbReference type="NCBI Taxonomy" id="408172"/>
    <lineage>
        <taxon>unclassified sequences</taxon>
        <taxon>metagenomes</taxon>
        <taxon>ecological metagenomes</taxon>
    </lineage>
</organism>
<sequence>MNELKKNKLPLLKIYYCTDHPDHATDRRKPGSGMFLDAARDYNIDLSNCLMIGDSISDIQPANNLGMDSMLVLTGNGKNHHSRFSKDNEPTYVSQNILTGAKLLAQ</sequence>
<dbReference type="EMBL" id="UINC01002586">
    <property type="protein sequence ID" value="SUZ98256.1"/>
    <property type="molecule type" value="Genomic_DNA"/>
</dbReference>
<protein>
    <recommendedName>
        <fullName evidence="2">D,D-heptose 1,7-bisphosphate phosphatase</fullName>
    </recommendedName>
</protein>
<dbReference type="NCBIfam" id="TIGR01549">
    <property type="entry name" value="HAD-SF-IA-v1"/>
    <property type="match status" value="1"/>
</dbReference>
<dbReference type="InterPro" id="IPR036412">
    <property type="entry name" value="HAD-like_sf"/>
</dbReference>
<evidence type="ECO:0000313" key="1">
    <source>
        <dbReference type="EMBL" id="SUZ98256.1"/>
    </source>
</evidence>
<reference evidence="1" key="1">
    <citation type="submission" date="2018-05" db="EMBL/GenBank/DDBJ databases">
        <authorList>
            <person name="Lanie J.A."/>
            <person name="Ng W.-L."/>
            <person name="Kazmierczak K.M."/>
            <person name="Andrzejewski T.M."/>
            <person name="Davidsen T.M."/>
            <person name="Wayne K.J."/>
            <person name="Tettelin H."/>
            <person name="Glass J.I."/>
            <person name="Rusch D."/>
            <person name="Podicherti R."/>
            <person name="Tsui H.-C.T."/>
            <person name="Winkler M.E."/>
        </authorList>
    </citation>
    <scope>NUCLEOTIDE SEQUENCE</scope>
</reference>
<dbReference type="Gene3D" id="3.40.50.1000">
    <property type="entry name" value="HAD superfamily/HAD-like"/>
    <property type="match status" value="1"/>
</dbReference>
<gene>
    <name evidence="1" type="ORF">METZ01_LOCUS51110</name>
</gene>